<accession>A0A2T2WJ70</accession>
<comment type="caution">
    <text evidence="1">The sequence shown here is derived from an EMBL/GenBank/DDBJ whole genome shotgun (WGS) entry which is preliminary data.</text>
</comment>
<sequence length="91" mass="9988">MAPVHYALPDGVMVVSLLMKGIRLMVLAPNIVDGAVSPLRKGIGLMGWIELPRRTKNECFTPHKVIRLMAQRTTPAIPTACFTPHKVIGLM</sequence>
<dbReference type="EMBL" id="PXYT01000114">
    <property type="protein sequence ID" value="PSR22282.1"/>
    <property type="molecule type" value="Genomic_DNA"/>
</dbReference>
<reference evidence="1 2" key="1">
    <citation type="journal article" date="2014" name="BMC Genomics">
        <title>Comparison of environmental and isolate Sulfobacillus genomes reveals diverse carbon, sulfur, nitrogen, and hydrogen metabolisms.</title>
        <authorList>
            <person name="Justice N.B."/>
            <person name="Norman A."/>
            <person name="Brown C.T."/>
            <person name="Singh A."/>
            <person name="Thomas B.C."/>
            <person name="Banfield J.F."/>
        </authorList>
    </citation>
    <scope>NUCLEOTIDE SEQUENCE [LARGE SCALE GENOMIC DNA]</scope>
    <source>
        <strain evidence="1">AMDSBA1</strain>
    </source>
</reference>
<dbReference type="Proteomes" id="UP000242699">
    <property type="component" value="Unassembled WGS sequence"/>
</dbReference>
<dbReference type="AlphaFoldDB" id="A0A2T2WJ70"/>
<gene>
    <name evidence="1" type="ORF">C7B43_20835</name>
</gene>
<evidence type="ECO:0000313" key="1">
    <source>
        <dbReference type="EMBL" id="PSR22282.1"/>
    </source>
</evidence>
<name>A0A2T2WJ70_9FIRM</name>
<protein>
    <submittedName>
        <fullName evidence="1">Uncharacterized protein</fullName>
    </submittedName>
</protein>
<evidence type="ECO:0000313" key="2">
    <source>
        <dbReference type="Proteomes" id="UP000242699"/>
    </source>
</evidence>
<organism evidence="1 2">
    <name type="scientific">Sulfobacillus benefaciens</name>
    <dbReference type="NCBI Taxonomy" id="453960"/>
    <lineage>
        <taxon>Bacteria</taxon>
        <taxon>Bacillati</taxon>
        <taxon>Bacillota</taxon>
        <taxon>Clostridia</taxon>
        <taxon>Eubacteriales</taxon>
        <taxon>Clostridiales Family XVII. Incertae Sedis</taxon>
        <taxon>Sulfobacillus</taxon>
    </lineage>
</organism>
<proteinExistence type="predicted"/>